<keyword evidence="2" id="KW-0328">Glycosyltransferase</keyword>
<organism evidence="2 3">
    <name type="scientific">Faecousia intestinalis</name>
    <dbReference type="NCBI Taxonomy" id="3133167"/>
    <lineage>
        <taxon>Bacteria</taxon>
        <taxon>Bacillati</taxon>
        <taxon>Bacillota</taxon>
        <taxon>Clostridia</taxon>
        <taxon>Eubacteriales</taxon>
        <taxon>Oscillospiraceae</taxon>
        <taxon>Faecousia</taxon>
    </lineage>
</organism>
<gene>
    <name evidence="2" type="ORF">WMO66_08390</name>
</gene>
<evidence type="ECO:0000313" key="3">
    <source>
        <dbReference type="Proteomes" id="UP001491552"/>
    </source>
</evidence>
<sequence>MTNILFFIESLSGGGAEKVLRNLVNAMDQTKFCITVQTLYPDDAGKYLAPGIRYRYCYPAKNRINELRMRAEAAAGLTYPLRIKGDYDIEVAYLECGSTKIMASSTNAKALKLAWVHSDLQNWANPDDFAAATKKYYARYDLAVCVSENVRKSFEKLYGDTVPAVTVYNTIDDGEILRKSAETLSPDVSKRKLTIAAVGRLSAPKHFIRALTAHKRMLEDGLDHDLWIVGDGEERSLLEAYIHENHLEASAKLLGFRENPYNLMYAADILVCSSIFEGFSTFVTEGLILGKPIVTTDVSGMHELLGDSEYGLITANDDEAFYEGVKRMLTEPRLLEHYAEQAKIRGRDFKCEKLAKDTEAFFERELRKKRGK</sequence>
<dbReference type="EC" id="2.4.-.-" evidence="2"/>
<dbReference type="EMBL" id="JBBMFF010000222">
    <property type="protein sequence ID" value="MEQ2511262.1"/>
    <property type="molecule type" value="Genomic_DNA"/>
</dbReference>
<dbReference type="PANTHER" id="PTHR12526:SF630">
    <property type="entry name" value="GLYCOSYLTRANSFERASE"/>
    <property type="match status" value="1"/>
</dbReference>
<reference evidence="2 3" key="1">
    <citation type="submission" date="2024-03" db="EMBL/GenBank/DDBJ databases">
        <title>Human intestinal bacterial collection.</title>
        <authorList>
            <person name="Pauvert C."/>
            <person name="Hitch T.C.A."/>
            <person name="Clavel T."/>
        </authorList>
    </citation>
    <scope>NUCLEOTIDE SEQUENCE [LARGE SCALE GENOMIC DNA]</scope>
    <source>
        <strain evidence="2 3">CLA-AA-H192</strain>
    </source>
</reference>
<evidence type="ECO:0000313" key="2">
    <source>
        <dbReference type="EMBL" id="MEQ2511262.1"/>
    </source>
</evidence>
<feature type="domain" description="Glycosyl transferase family 1" evidence="1">
    <location>
        <begin position="190"/>
        <end position="343"/>
    </location>
</feature>
<dbReference type="GO" id="GO:0016757">
    <property type="term" value="F:glycosyltransferase activity"/>
    <property type="evidence" value="ECO:0007669"/>
    <property type="project" value="UniProtKB-KW"/>
</dbReference>
<dbReference type="InterPro" id="IPR001296">
    <property type="entry name" value="Glyco_trans_1"/>
</dbReference>
<dbReference type="PANTHER" id="PTHR12526">
    <property type="entry name" value="GLYCOSYLTRANSFERASE"/>
    <property type="match status" value="1"/>
</dbReference>
<dbReference type="Gene3D" id="3.40.50.2000">
    <property type="entry name" value="Glycogen Phosphorylase B"/>
    <property type="match status" value="2"/>
</dbReference>
<proteinExistence type="predicted"/>
<dbReference type="Proteomes" id="UP001491552">
    <property type="component" value="Unassembled WGS sequence"/>
</dbReference>
<dbReference type="RefSeq" id="WP_349135972.1">
    <property type="nucleotide sequence ID" value="NZ_JBBMFF010000222.1"/>
</dbReference>
<name>A0ABV1G7A7_9FIRM</name>
<evidence type="ECO:0000259" key="1">
    <source>
        <dbReference type="Pfam" id="PF00534"/>
    </source>
</evidence>
<keyword evidence="3" id="KW-1185">Reference proteome</keyword>
<dbReference type="SUPFAM" id="SSF53756">
    <property type="entry name" value="UDP-Glycosyltransferase/glycogen phosphorylase"/>
    <property type="match status" value="1"/>
</dbReference>
<keyword evidence="2" id="KW-0808">Transferase</keyword>
<comment type="caution">
    <text evidence="2">The sequence shown here is derived from an EMBL/GenBank/DDBJ whole genome shotgun (WGS) entry which is preliminary data.</text>
</comment>
<dbReference type="CDD" id="cd03811">
    <property type="entry name" value="GT4_GT28_WabH-like"/>
    <property type="match status" value="1"/>
</dbReference>
<protein>
    <submittedName>
        <fullName evidence="2">Glycosyltransferase</fullName>
        <ecNumber evidence="2">2.4.-.-</ecNumber>
    </submittedName>
</protein>
<dbReference type="Pfam" id="PF00534">
    <property type="entry name" value="Glycos_transf_1"/>
    <property type="match status" value="1"/>
</dbReference>
<accession>A0ABV1G7A7</accession>